<gene>
    <name evidence="2" type="ORF">O181_088782</name>
</gene>
<evidence type="ECO:0000256" key="1">
    <source>
        <dbReference type="SAM" id="MobiDB-lite"/>
    </source>
</evidence>
<evidence type="ECO:0000313" key="3">
    <source>
        <dbReference type="Proteomes" id="UP000765509"/>
    </source>
</evidence>
<dbReference type="AlphaFoldDB" id="A0A9Q3P5P8"/>
<keyword evidence="3" id="KW-1185">Reference proteome</keyword>
<protein>
    <submittedName>
        <fullName evidence="2">Uncharacterized protein</fullName>
    </submittedName>
</protein>
<feature type="region of interest" description="Disordered" evidence="1">
    <location>
        <begin position="104"/>
        <end position="124"/>
    </location>
</feature>
<reference evidence="2" key="1">
    <citation type="submission" date="2021-03" db="EMBL/GenBank/DDBJ databases">
        <title>Draft genome sequence of rust myrtle Austropuccinia psidii MF-1, a brazilian biotype.</title>
        <authorList>
            <person name="Quecine M.C."/>
            <person name="Pachon D.M.R."/>
            <person name="Bonatelli M.L."/>
            <person name="Correr F.H."/>
            <person name="Franceschini L.M."/>
            <person name="Leite T.F."/>
            <person name="Margarido G.R.A."/>
            <person name="Almeida C.A."/>
            <person name="Ferrarezi J.A."/>
            <person name="Labate C.A."/>
        </authorList>
    </citation>
    <scope>NUCLEOTIDE SEQUENCE</scope>
    <source>
        <strain evidence="2">MF-1</strain>
    </source>
</reference>
<feature type="compositionally biased region" description="Basic and acidic residues" evidence="1">
    <location>
        <begin position="106"/>
        <end position="118"/>
    </location>
</feature>
<dbReference type="Proteomes" id="UP000765509">
    <property type="component" value="Unassembled WGS sequence"/>
</dbReference>
<accession>A0A9Q3P5P8</accession>
<comment type="caution">
    <text evidence="2">The sequence shown here is derived from an EMBL/GenBank/DDBJ whole genome shotgun (WGS) entry which is preliminary data.</text>
</comment>
<proteinExistence type="predicted"/>
<organism evidence="2 3">
    <name type="scientific">Austropuccinia psidii MF-1</name>
    <dbReference type="NCBI Taxonomy" id="1389203"/>
    <lineage>
        <taxon>Eukaryota</taxon>
        <taxon>Fungi</taxon>
        <taxon>Dikarya</taxon>
        <taxon>Basidiomycota</taxon>
        <taxon>Pucciniomycotina</taxon>
        <taxon>Pucciniomycetes</taxon>
        <taxon>Pucciniales</taxon>
        <taxon>Sphaerophragmiaceae</taxon>
        <taxon>Austropuccinia</taxon>
    </lineage>
</organism>
<dbReference type="EMBL" id="AVOT02054351">
    <property type="protein sequence ID" value="MBW0549067.1"/>
    <property type="molecule type" value="Genomic_DNA"/>
</dbReference>
<name>A0A9Q3P5P8_9BASI</name>
<evidence type="ECO:0000313" key="2">
    <source>
        <dbReference type="EMBL" id="MBW0549067.1"/>
    </source>
</evidence>
<sequence>MEEIKADGTLLTEDQFPWEGYTNWQPLRNENCNQELYKITKQDHQCSVQHIKWLEGIKKASNKQTESNKKKKKTKEEKEYFWITQNKKLCPSLQAHLARQYQISTQKEDWTENNDRNGKIIQDYSDNNEDFQDQYLKEERRNELTPKKAKFKKGLDKKFSYYQ</sequence>